<evidence type="ECO:0000313" key="2">
    <source>
        <dbReference type="EnsemblPlants" id="PGSC0003DMT400087105"/>
    </source>
</evidence>
<organism evidence="2 3">
    <name type="scientific">Solanum tuberosum</name>
    <name type="common">Potato</name>
    <dbReference type="NCBI Taxonomy" id="4113"/>
    <lineage>
        <taxon>Eukaryota</taxon>
        <taxon>Viridiplantae</taxon>
        <taxon>Streptophyta</taxon>
        <taxon>Embryophyta</taxon>
        <taxon>Tracheophyta</taxon>
        <taxon>Spermatophyta</taxon>
        <taxon>Magnoliopsida</taxon>
        <taxon>eudicotyledons</taxon>
        <taxon>Gunneridae</taxon>
        <taxon>Pentapetalae</taxon>
        <taxon>asterids</taxon>
        <taxon>lamiids</taxon>
        <taxon>Solanales</taxon>
        <taxon>Solanaceae</taxon>
        <taxon>Solanoideae</taxon>
        <taxon>Solaneae</taxon>
        <taxon>Solanum</taxon>
    </lineage>
</organism>
<dbReference type="InParanoid" id="M1DD63"/>
<proteinExistence type="predicted"/>
<accession>M1DD63</accession>
<feature type="region of interest" description="Disordered" evidence="1">
    <location>
        <begin position="39"/>
        <end position="87"/>
    </location>
</feature>
<name>M1DD63_SOLTU</name>
<keyword evidence="3" id="KW-1185">Reference proteome</keyword>
<dbReference type="Proteomes" id="UP000011115">
    <property type="component" value="Unassembled WGS sequence"/>
</dbReference>
<sequence>MASDSSPQDKSTYIIIRTDVPLLGDAVFCFVREGSGRDTRYDSGSDVPLAPEMAHREIGIDPTEGTSCSPPGQKDRFPSKAHSESPVPLVLASSKPVDARRDAVPTASPVPLVLEKARDTGPPVPIVPPLETGEWGMREAIQLFTRMVSIHER</sequence>
<evidence type="ECO:0000313" key="3">
    <source>
        <dbReference type="Proteomes" id="UP000011115"/>
    </source>
</evidence>
<dbReference type="HOGENOM" id="CLU_1716483_0_0_1"/>
<dbReference type="AlphaFoldDB" id="M1DD63"/>
<evidence type="ECO:0000256" key="1">
    <source>
        <dbReference type="SAM" id="MobiDB-lite"/>
    </source>
</evidence>
<reference evidence="3" key="1">
    <citation type="journal article" date="2011" name="Nature">
        <title>Genome sequence and analysis of the tuber crop potato.</title>
        <authorList>
            <consortium name="The Potato Genome Sequencing Consortium"/>
        </authorList>
    </citation>
    <scope>NUCLEOTIDE SEQUENCE [LARGE SCALE GENOMIC DNA]</scope>
    <source>
        <strain evidence="3">cv. DM1-3 516 R44</strain>
    </source>
</reference>
<protein>
    <submittedName>
        <fullName evidence="2">Uncharacterized protein</fullName>
    </submittedName>
</protein>
<reference evidence="2" key="2">
    <citation type="submission" date="2015-06" db="UniProtKB">
        <authorList>
            <consortium name="EnsemblPlants"/>
        </authorList>
    </citation>
    <scope>IDENTIFICATION</scope>
    <source>
        <strain evidence="2">DM1-3 516 R44</strain>
    </source>
</reference>
<dbReference type="Gramene" id="PGSC0003DMT400087105">
    <property type="protein sequence ID" value="PGSC0003DMT400087105"/>
    <property type="gene ID" value="PGSC0003DMG400036676"/>
</dbReference>
<feature type="compositionally biased region" description="Basic and acidic residues" evidence="1">
    <location>
        <begin position="73"/>
        <end position="83"/>
    </location>
</feature>
<dbReference type="EnsemblPlants" id="PGSC0003DMT400087105">
    <property type="protein sequence ID" value="PGSC0003DMT400087105"/>
    <property type="gene ID" value="PGSC0003DMG400036676"/>
</dbReference>
<dbReference type="PaxDb" id="4113-PGSC0003DMT400087105"/>